<sequence>MKLGGGCLQHACLFFMDYYAFGYVSHNGMSIVILSILQQHPPCSPAQTFPDRDANGTTQLAQLEFMTSYRCGPPVRPSYSLHAGRCTDITFYPCTGL</sequence>
<evidence type="ECO:0000313" key="1">
    <source>
        <dbReference type="EMBL" id="KAK5867194.1"/>
    </source>
</evidence>
<comment type="caution">
    <text evidence="1">The sequence shown here is derived from an EMBL/GenBank/DDBJ whole genome shotgun (WGS) entry which is preliminary data.</text>
</comment>
<organism evidence="1 2">
    <name type="scientific">Eleginops maclovinus</name>
    <name type="common">Patagonian blennie</name>
    <name type="synonym">Eleginus maclovinus</name>
    <dbReference type="NCBI Taxonomy" id="56733"/>
    <lineage>
        <taxon>Eukaryota</taxon>
        <taxon>Metazoa</taxon>
        <taxon>Chordata</taxon>
        <taxon>Craniata</taxon>
        <taxon>Vertebrata</taxon>
        <taxon>Euteleostomi</taxon>
        <taxon>Actinopterygii</taxon>
        <taxon>Neopterygii</taxon>
        <taxon>Teleostei</taxon>
        <taxon>Neoteleostei</taxon>
        <taxon>Acanthomorphata</taxon>
        <taxon>Eupercaria</taxon>
        <taxon>Perciformes</taxon>
        <taxon>Notothenioidei</taxon>
        <taxon>Eleginopidae</taxon>
        <taxon>Eleginops</taxon>
    </lineage>
</organism>
<reference evidence="1 2" key="2">
    <citation type="journal article" date="2023" name="Mol. Biol. Evol.">
        <title>Genomics of Secondarily Temperate Adaptation in the Only Non-Antarctic Icefish.</title>
        <authorList>
            <person name="Rivera-Colon A.G."/>
            <person name="Rayamajhi N."/>
            <person name="Minhas B.F."/>
            <person name="Madrigal G."/>
            <person name="Bilyk K.T."/>
            <person name="Yoon V."/>
            <person name="Hune M."/>
            <person name="Gregory S."/>
            <person name="Cheng C.H.C."/>
            <person name="Catchen J.M."/>
        </authorList>
    </citation>
    <scope>NUCLEOTIDE SEQUENCE [LARGE SCALE GENOMIC DNA]</scope>
    <source>
        <strain evidence="1">JMC-PN-2008</strain>
    </source>
</reference>
<name>A0AAN8ASP2_ELEMC</name>
<evidence type="ECO:0000313" key="2">
    <source>
        <dbReference type="Proteomes" id="UP001346869"/>
    </source>
</evidence>
<accession>A0AAN8ASP2</accession>
<dbReference type="EMBL" id="JAUZQC010000008">
    <property type="protein sequence ID" value="KAK5867194.1"/>
    <property type="molecule type" value="Genomic_DNA"/>
</dbReference>
<gene>
    <name evidence="1" type="ORF">PBY51_011708</name>
</gene>
<dbReference type="AlphaFoldDB" id="A0AAN8ASP2"/>
<dbReference type="Proteomes" id="UP001346869">
    <property type="component" value="Unassembled WGS sequence"/>
</dbReference>
<protein>
    <submittedName>
        <fullName evidence="1">Uncharacterized protein</fullName>
    </submittedName>
</protein>
<reference evidence="1 2" key="1">
    <citation type="journal article" date="2023" name="Genes (Basel)">
        <title>Chromosome-Level Genome Assembly and Circadian Gene Repertoire of the Patagonia Blennie Eleginops maclovinus-The Closest Ancestral Proxy of Antarctic Cryonotothenioids.</title>
        <authorList>
            <person name="Cheng C.C."/>
            <person name="Rivera-Colon A.G."/>
            <person name="Minhas B.F."/>
            <person name="Wilson L."/>
            <person name="Rayamajhi N."/>
            <person name="Vargas-Chacoff L."/>
            <person name="Catchen J.M."/>
        </authorList>
    </citation>
    <scope>NUCLEOTIDE SEQUENCE [LARGE SCALE GENOMIC DNA]</scope>
    <source>
        <strain evidence="1">JMC-PN-2008</strain>
    </source>
</reference>
<proteinExistence type="predicted"/>
<keyword evidence="2" id="KW-1185">Reference proteome</keyword>